<reference evidence="14" key="1">
    <citation type="submission" date="2020-09" db="EMBL/GenBank/DDBJ databases">
        <title>Draft Genome Sequence of Paenibacillus sp. WST5.</title>
        <authorList>
            <person name="Bao Z."/>
        </authorList>
    </citation>
    <scope>NUCLEOTIDE SEQUENCE</scope>
    <source>
        <strain evidence="14">WST5</strain>
    </source>
</reference>
<protein>
    <submittedName>
        <fullName evidence="14">EamA family transporter</fullName>
    </submittedName>
</protein>
<dbReference type="EMBL" id="JACVVD010000001">
    <property type="protein sequence ID" value="MBD0379252.1"/>
    <property type="molecule type" value="Genomic_DNA"/>
</dbReference>
<evidence type="ECO:0000256" key="5">
    <source>
        <dbReference type="ARBA" id="ARBA00022519"/>
    </source>
</evidence>
<accession>A0A926KL23</accession>
<dbReference type="GO" id="GO:0022857">
    <property type="term" value="F:transmembrane transporter activity"/>
    <property type="evidence" value="ECO:0007669"/>
    <property type="project" value="InterPro"/>
</dbReference>
<dbReference type="Gene3D" id="1.10.3730.20">
    <property type="match status" value="1"/>
</dbReference>
<dbReference type="Pfam" id="PF00892">
    <property type="entry name" value="EamA"/>
    <property type="match status" value="1"/>
</dbReference>
<keyword evidence="11 12" id="KW-0472">Membrane</keyword>
<evidence type="ECO:0000256" key="11">
    <source>
        <dbReference type="ARBA" id="ARBA00023136"/>
    </source>
</evidence>
<sequence>MIQVTPLVIVLLNVLLLTGGQILWKLALSRTPLTGLNNLGTVLMQPYILLGCMLYGVATLLWFVALSRFDLSRVYPLQSIAYVIGALCGLLMFKETFTTSQWMGLVLLVGGAWMLAR</sequence>
<dbReference type="PANTHER" id="PTHR30561">
    <property type="entry name" value="SMR FAMILY PROTON-DEPENDENT DRUG EFFLUX TRANSPORTER SUGE"/>
    <property type="match status" value="1"/>
</dbReference>
<evidence type="ECO:0000313" key="14">
    <source>
        <dbReference type="EMBL" id="MBD0379252.1"/>
    </source>
</evidence>
<keyword evidence="3" id="KW-1003">Cell membrane</keyword>
<keyword evidence="7 12" id="KW-0812">Transmembrane</keyword>
<evidence type="ECO:0000256" key="7">
    <source>
        <dbReference type="ARBA" id="ARBA00022692"/>
    </source>
</evidence>
<keyword evidence="5" id="KW-0997">Cell inner membrane</keyword>
<evidence type="ECO:0000256" key="2">
    <source>
        <dbReference type="ARBA" id="ARBA00007362"/>
    </source>
</evidence>
<keyword evidence="15" id="KW-1185">Reference proteome</keyword>
<feature type="transmembrane region" description="Helical" evidence="12">
    <location>
        <begin position="7"/>
        <end position="27"/>
    </location>
</feature>
<dbReference type="Proteomes" id="UP000650466">
    <property type="component" value="Unassembled WGS sequence"/>
</dbReference>
<evidence type="ECO:0000256" key="8">
    <source>
        <dbReference type="ARBA" id="ARBA00022985"/>
    </source>
</evidence>
<keyword evidence="4" id="KW-0444">Lipid biosynthesis</keyword>
<dbReference type="InterPro" id="IPR037185">
    <property type="entry name" value="EmrE-like"/>
</dbReference>
<evidence type="ECO:0000256" key="12">
    <source>
        <dbReference type="SAM" id="Phobius"/>
    </source>
</evidence>
<comment type="similarity">
    <text evidence="2">Belongs to the EamA transporter family.</text>
</comment>
<keyword evidence="10" id="KW-0443">Lipid metabolism</keyword>
<dbReference type="GO" id="GO:0005886">
    <property type="term" value="C:plasma membrane"/>
    <property type="evidence" value="ECO:0007669"/>
    <property type="project" value="UniProtKB-SubCell"/>
</dbReference>
<comment type="caution">
    <text evidence="14">The sequence shown here is derived from an EMBL/GenBank/DDBJ whole genome shotgun (WGS) entry which is preliminary data.</text>
</comment>
<feature type="domain" description="EamA" evidence="13">
    <location>
        <begin position="10"/>
        <end position="115"/>
    </location>
</feature>
<dbReference type="RefSeq" id="WP_188173024.1">
    <property type="nucleotide sequence ID" value="NZ_JACVVD010000001.1"/>
</dbReference>
<feature type="transmembrane region" description="Helical" evidence="12">
    <location>
        <begin position="99"/>
        <end position="116"/>
    </location>
</feature>
<evidence type="ECO:0000256" key="1">
    <source>
        <dbReference type="ARBA" id="ARBA00004651"/>
    </source>
</evidence>
<name>A0A926KL23_9BACL</name>
<dbReference type="InterPro" id="IPR000620">
    <property type="entry name" value="EamA_dom"/>
</dbReference>
<dbReference type="SUPFAM" id="SSF103481">
    <property type="entry name" value="Multidrug resistance efflux transporter EmrE"/>
    <property type="match status" value="1"/>
</dbReference>
<evidence type="ECO:0000256" key="10">
    <source>
        <dbReference type="ARBA" id="ARBA00023098"/>
    </source>
</evidence>
<evidence type="ECO:0000259" key="13">
    <source>
        <dbReference type="Pfam" id="PF00892"/>
    </source>
</evidence>
<organism evidence="14 15">
    <name type="scientific">Paenibacillus sedimenti</name>
    <dbReference type="NCBI Taxonomy" id="2770274"/>
    <lineage>
        <taxon>Bacteria</taxon>
        <taxon>Bacillati</taxon>
        <taxon>Bacillota</taxon>
        <taxon>Bacilli</taxon>
        <taxon>Bacillales</taxon>
        <taxon>Paenibacillaceae</taxon>
        <taxon>Paenibacillus</taxon>
    </lineage>
</organism>
<evidence type="ECO:0000313" key="15">
    <source>
        <dbReference type="Proteomes" id="UP000650466"/>
    </source>
</evidence>
<feature type="transmembrane region" description="Helical" evidence="12">
    <location>
        <begin position="74"/>
        <end position="93"/>
    </location>
</feature>
<dbReference type="PANTHER" id="PTHR30561:SF9">
    <property type="entry name" value="4-AMINO-4-DEOXY-L-ARABINOSE-PHOSPHOUNDECAPRENOL FLIPPASE SUBUNIT ARNF-RELATED"/>
    <property type="match status" value="1"/>
</dbReference>
<proteinExistence type="inferred from homology"/>
<evidence type="ECO:0000256" key="6">
    <source>
        <dbReference type="ARBA" id="ARBA00022556"/>
    </source>
</evidence>
<dbReference type="GO" id="GO:0009103">
    <property type="term" value="P:lipopolysaccharide biosynthetic process"/>
    <property type="evidence" value="ECO:0007669"/>
    <property type="project" value="UniProtKB-KW"/>
</dbReference>
<keyword evidence="6" id="KW-0441">Lipid A biosynthesis</keyword>
<keyword evidence="9 12" id="KW-1133">Transmembrane helix</keyword>
<feature type="transmembrane region" description="Helical" evidence="12">
    <location>
        <begin position="47"/>
        <end position="67"/>
    </location>
</feature>
<evidence type="ECO:0000256" key="4">
    <source>
        <dbReference type="ARBA" id="ARBA00022516"/>
    </source>
</evidence>
<evidence type="ECO:0000256" key="9">
    <source>
        <dbReference type="ARBA" id="ARBA00022989"/>
    </source>
</evidence>
<dbReference type="InterPro" id="IPR000390">
    <property type="entry name" value="Small_drug/metabolite_transptr"/>
</dbReference>
<dbReference type="AlphaFoldDB" id="A0A926KL23"/>
<keyword evidence="8" id="KW-0448">Lipopolysaccharide biosynthesis</keyword>
<evidence type="ECO:0000256" key="3">
    <source>
        <dbReference type="ARBA" id="ARBA00022475"/>
    </source>
</evidence>
<gene>
    <name evidence="14" type="ORF">ICC18_03825</name>
</gene>
<comment type="subcellular location">
    <subcellularLocation>
        <location evidence="1">Cell membrane</location>
        <topology evidence="1">Multi-pass membrane protein</topology>
    </subcellularLocation>
</comment>